<name>A0ABU3QY01_9GAMM</name>
<dbReference type="InterPro" id="IPR007410">
    <property type="entry name" value="LpqE-like"/>
</dbReference>
<reference evidence="2 3" key="1">
    <citation type="submission" date="2023-10" db="EMBL/GenBank/DDBJ databases">
        <title>Psychrosphaera aquimaarina strain SW33 isolated from seawater.</title>
        <authorList>
            <person name="Bayburt H."/>
            <person name="Kim J.M."/>
            <person name="Choi B.J."/>
            <person name="Jeon C.O."/>
        </authorList>
    </citation>
    <scope>NUCLEOTIDE SEQUENCE [LARGE SCALE GENOMIC DNA]</scope>
    <source>
        <strain evidence="2 3">KCTC 52743</strain>
    </source>
</reference>
<protein>
    <submittedName>
        <fullName evidence="2">Copper chaperone PCu(A)C</fullName>
    </submittedName>
</protein>
<evidence type="ECO:0000313" key="3">
    <source>
        <dbReference type="Proteomes" id="UP001257914"/>
    </source>
</evidence>
<keyword evidence="1" id="KW-0732">Signal</keyword>
<dbReference type="Proteomes" id="UP001257914">
    <property type="component" value="Unassembled WGS sequence"/>
</dbReference>
<dbReference type="InterPro" id="IPR058248">
    <property type="entry name" value="Lxx211020-like"/>
</dbReference>
<dbReference type="RefSeq" id="WP_216056088.1">
    <property type="nucleotide sequence ID" value="NZ_JAWCUA010000003.1"/>
</dbReference>
<dbReference type="EMBL" id="JAWCUA010000003">
    <property type="protein sequence ID" value="MDU0112055.1"/>
    <property type="molecule type" value="Genomic_DNA"/>
</dbReference>
<proteinExistence type="predicted"/>
<sequence>MKLLALLTMLIGFFSQNTFAQSIEITDGELRAPIPGMENTVAYMKLSNLSDKNIKLIAASSVFSEKVEIHNHIMNDGVMKMVKLDDLSIKANETKIFESGGLHLMFIGLHESKDLPKTVDVSFVFQDGTKKIGVFNVKSIHQQHHHH</sequence>
<gene>
    <name evidence="2" type="ORF">RT723_03350</name>
</gene>
<evidence type="ECO:0000256" key="1">
    <source>
        <dbReference type="SAM" id="SignalP"/>
    </source>
</evidence>
<dbReference type="PANTHER" id="PTHR36302">
    <property type="entry name" value="BLR7088 PROTEIN"/>
    <property type="match status" value="1"/>
</dbReference>
<organism evidence="2 3">
    <name type="scientific">Psychrosphaera aquimarina</name>
    <dbReference type="NCBI Taxonomy" id="2044854"/>
    <lineage>
        <taxon>Bacteria</taxon>
        <taxon>Pseudomonadati</taxon>
        <taxon>Pseudomonadota</taxon>
        <taxon>Gammaproteobacteria</taxon>
        <taxon>Alteromonadales</taxon>
        <taxon>Pseudoalteromonadaceae</taxon>
        <taxon>Psychrosphaera</taxon>
    </lineage>
</organism>
<feature type="signal peptide" evidence="1">
    <location>
        <begin position="1"/>
        <end position="20"/>
    </location>
</feature>
<accession>A0ABU3QY01</accession>
<keyword evidence="3" id="KW-1185">Reference proteome</keyword>
<feature type="chain" id="PRO_5046471950" evidence="1">
    <location>
        <begin position="21"/>
        <end position="147"/>
    </location>
</feature>
<dbReference type="PANTHER" id="PTHR36302:SF1">
    <property type="entry name" value="COPPER CHAPERONE PCU(A)C"/>
    <property type="match status" value="1"/>
</dbReference>
<dbReference type="Pfam" id="PF04314">
    <property type="entry name" value="PCuAC"/>
    <property type="match status" value="1"/>
</dbReference>
<evidence type="ECO:0000313" key="2">
    <source>
        <dbReference type="EMBL" id="MDU0112055.1"/>
    </source>
</evidence>
<comment type="caution">
    <text evidence="2">The sequence shown here is derived from an EMBL/GenBank/DDBJ whole genome shotgun (WGS) entry which is preliminary data.</text>
</comment>